<dbReference type="Proteomes" id="UP000250140">
    <property type="component" value="Unassembled WGS sequence"/>
</dbReference>
<name>A0A8E2EYD2_9PEZI</name>
<evidence type="ECO:0000313" key="1">
    <source>
        <dbReference type="EMBL" id="OCL07195.1"/>
    </source>
</evidence>
<organism evidence="1 2">
    <name type="scientific">Glonium stellatum</name>
    <dbReference type="NCBI Taxonomy" id="574774"/>
    <lineage>
        <taxon>Eukaryota</taxon>
        <taxon>Fungi</taxon>
        <taxon>Dikarya</taxon>
        <taxon>Ascomycota</taxon>
        <taxon>Pezizomycotina</taxon>
        <taxon>Dothideomycetes</taxon>
        <taxon>Pleosporomycetidae</taxon>
        <taxon>Gloniales</taxon>
        <taxon>Gloniaceae</taxon>
        <taxon>Glonium</taxon>
    </lineage>
</organism>
<keyword evidence="2" id="KW-1185">Reference proteome</keyword>
<gene>
    <name evidence="1" type="ORF">AOQ84DRAFT_63634</name>
</gene>
<dbReference type="AlphaFoldDB" id="A0A8E2EYD2"/>
<accession>A0A8E2EYD2</accession>
<evidence type="ECO:0000313" key="2">
    <source>
        <dbReference type="Proteomes" id="UP000250140"/>
    </source>
</evidence>
<proteinExistence type="predicted"/>
<dbReference type="EMBL" id="KV749920">
    <property type="protein sequence ID" value="OCL07195.1"/>
    <property type="molecule type" value="Genomic_DNA"/>
</dbReference>
<sequence>MAMHALARRVRGWSSMPEPLSFMTLDRKRLSAPCYLNSILFLRICAYAKTFHHGAAATLSHYLVSICLLSLQHELYLKYPSIPLYTLELILPLCAINLTYTFCIDV</sequence>
<reference evidence="1 2" key="1">
    <citation type="journal article" date="2016" name="Nat. Commun.">
        <title>Ectomycorrhizal ecology is imprinted in the genome of the dominant symbiotic fungus Cenococcum geophilum.</title>
        <authorList>
            <consortium name="DOE Joint Genome Institute"/>
            <person name="Peter M."/>
            <person name="Kohler A."/>
            <person name="Ohm R.A."/>
            <person name="Kuo A."/>
            <person name="Krutzmann J."/>
            <person name="Morin E."/>
            <person name="Arend M."/>
            <person name="Barry K.W."/>
            <person name="Binder M."/>
            <person name="Choi C."/>
            <person name="Clum A."/>
            <person name="Copeland A."/>
            <person name="Grisel N."/>
            <person name="Haridas S."/>
            <person name="Kipfer T."/>
            <person name="LaButti K."/>
            <person name="Lindquist E."/>
            <person name="Lipzen A."/>
            <person name="Maire R."/>
            <person name="Meier B."/>
            <person name="Mihaltcheva S."/>
            <person name="Molinier V."/>
            <person name="Murat C."/>
            <person name="Poggeler S."/>
            <person name="Quandt C.A."/>
            <person name="Sperisen C."/>
            <person name="Tritt A."/>
            <person name="Tisserant E."/>
            <person name="Crous P.W."/>
            <person name="Henrissat B."/>
            <person name="Nehls U."/>
            <person name="Egli S."/>
            <person name="Spatafora J.W."/>
            <person name="Grigoriev I.V."/>
            <person name="Martin F.M."/>
        </authorList>
    </citation>
    <scope>NUCLEOTIDE SEQUENCE [LARGE SCALE GENOMIC DNA]</scope>
    <source>
        <strain evidence="1 2">CBS 207.34</strain>
    </source>
</reference>
<protein>
    <submittedName>
        <fullName evidence="1">Uncharacterized protein</fullName>
    </submittedName>
</protein>